<dbReference type="InterPro" id="IPR003660">
    <property type="entry name" value="HAMP_dom"/>
</dbReference>
<dbReference type="GO" id="GO:0005524">
    <property type="term" value="F:ATP binding"/>
    <property type="evidence" value="ECO:0007669"/>
    <property type="project" value="UniProtKB-KW"/>
</dbReference>
<feature type="domain" description="HAMP" evidence="14">
    <location>
        <begin position="35"/>
        <end position="87"/>
    </location>
</feature>
<dbReference type="RefSeq" id="WP_083863443.1">
    <property type="nucleotide sequence ID" value="NZ_FNLL01000002.1"/>
</dbReference>
<keyword evidence="6" id="KW-0808">Transferase</keyword>
<evidence type="ECO:0000313" key="15">
    <source>
        <dbReference type="EMBL" id="SDT88180.1"/>
    </source>
</evidence>
<dbReference type="CDD" id="cd06225">
    <property type="entry name" value="HAMP"/>
    <property type="match status" value="1"/>
</dbReference>
<keyword evidence="13" id="KW-0812">Transmembrane</keyword>
<evidence type="ECO:0000256" key="13">
    <source>
        <dbReference type="SAM" id="Phobius"/>
    </source>
</evidence>
<dbReference type="Gene3D" id="6.10.340.10">
    <property type="match status" value="1"/>
</dbReference>
<dbReference type="PANTHER" id="PTHR45528">
    <property type="entry name" value="SENSOR HISTIDINE KINASE CPXA"/>
    <property type="match status" value="1"/>
</dbReference>
<evidence type="ECO:0000256" key="1">
    <source>
        <dbReference type="ARBA" id="ARBA00000085"/>
    </source>
</evidence>
<dbReference type="InterPro" id="IPR050398">
    <property type="entry name" value="HssS/ArlS-like"/>
</dbReference>
<feature type="coiled-coil region" evidence="12">
    <location>
        <begin position="92"/>
        <end position="123"/>
    </location>
</feature>
<gene>
    <name evidence="15" type="ORF">SAMN04487931_102350</name>
</gene>
<name>A0A1H2DZ63_9BACT</name>
<dbReference type="PROSITE" id="PS50885">
    <property type="entry name" value="HAMP"/>
    <property type="match status" value="1"/>
</dbReference>
<feature type="transmembrane region" description="Helical" evidence="13">
    <location>
        <begin position="12"/>
        <end position="33"/>
    </location>
</feature>
<dbReference type="Proteomes" id="UP000199608">
    <property type="component" value="Unassembled WGS sequence"/>
</dbReference>
<keyword evidence="16" id="KW-1185">Reference proteome</keyword>
<evidence type="ECO:0000256" key="2">
    <source>
        <dbReference type="ARBA" id="ARBA00004651"/>
    </source>
</evidence>
<dbReference type="GO" id="GO:0000160">
    <property type="term" value="P:phosphorelay signal transduction system"/>
    <property type="evidence" value="ECO:0007669"/>
    <property type="project" value="UniProtKB-KW"/>
</dbReference>
<dbReference type="AlphaFoldDB" id="A0A1H2DZ63"/>
<dbReference type="PANTHER" id="PTHR45528:SF1">
    <property type="entry name" value="SENSOR HISTIDINE KINASE CPXA"/>
    <property type="match status" value="1"/>
</dbReference>
<keyword evidence="8" id="KW-0418">Kinase</keyword>
<evidence type="ECO:0000256" key="5">
    <source>
        <dbReference type="ARBA" id="ARBA00022553"/>
    </source>
</evidence>
<comment type="catalytic activity">
    <reaction evidence="1">
        <text>ATP + protein L-histidine = ADP + protein N-phospho-L-histidine.</text>
        <dbReference type="EC" id="2.7.13.3"/>
    </reaction>
</comment>
<keyword evidence="12" id="KW-0175">Coiled coil</keyword>
<keyword evidence="10" id="KW-0902">Two-component regulatory system</keyword>
<dbReference type="Pfam" id="PF00672">
    <property type="entry name" value="HAMP"/>
    <property type="match status" value="1"/>
</dbReference>
<evidence type="ECO:0000256" key="8">
    <source>
        <dbReference type="ARBA" id="ARBA00022777"/>
    </source>
</evidence>
<keyword evidence="4" id="KW-1003">Cell membrane</keyword>
<dbReference type="EMBL" id="FNLL01000002">
    <property type="protein sequence ID" value="SDT88180.1"/>
    <property type="molecule type" value="Genomic_DNA"/>
</dbReference>
<dbReference type="SUPFAM" id="SSF158472">
    <property type="entry name" value="HAMP domain-like"/>
    <property type="match status" value="1"/>
</dbReference>
<keyword evidence="13" id="KW-1133">Transmembrane helix</keyword>
<evidence type="ECO:0000256" key="4">
    <source>
        <dbReference type="ARBA" id="ARBA00022475"/>
    </source>
</evidence>
<accession>A0A1H2DZ63</accession>
<evidence type="ECO:0000256" key="10">
    <source>
        <dbReference type="ARBA" id="ARBA00023012"/>
    </source>
</evidence>
<evidence type="ECO:0000256" key="7">
    <source>
        <dbReference type="ARBA" id="ARBA00022741"/>
    </source>
</evidence>
<evidence type="ECO:0000259" key="14">
    <source>
        <dbReference type="PROSITE" id="PS50885"/>
    </source>
</evidence>
<organism evidence="15 16">
    <name type="scientific">Desulfobacula phenolica</name>
    <dbReference type="NCBI Taxonomy" id="90732"/>
    <lineage>
        <taxon>Bacteria</taxon>
        <taxon>Pseudomonadati</taxon>
        <taxon>Thermodesulfobacteriota</taxon>
        <taxon>Desulfobacteria</taxon>
        <taxon>Desulfobacterales</taxon>
        <taxon>Desulfobacteraceae</taxon>
        <taxon>Desulfobacula</taxon>
    </lineage>
</organism>
<dbReference type="GO" id="GO:0004673">
    <property type="term" value="F:protein histidine kinase activity"/>
    <property type="evidence" value="ECO:0007669"/>
    <property type="project" value="UniProtKB-EC"/>
</dbReference>
<proteinExistence type="predicted"/>
<evidence type="ECO:0000256" key="11">
    <source>
        <dbReference type="ARBA" id="ARBA00023136"/>
    </source>
</evidence>
<dbReference type="SMART" id="SM00304">
    <property type="entry name" value="HAMP"/>
    <property type="match status" value="1"/>
</dbReference>
<evidence type="ECO:0000256" key="9">
    <source>
        <dbReference type="ARBA" id="ARBA00022840"/>
    </source>
</evidence>
<keyword evidence="7" id="KW-0547">Nucleotide-binding</keyword>
<reference evidence="16" key="1">
    <citation type="submission" date="2016-10" db="EMBL/GenBank/DDBJ databases">
        <authorList>
            <person name="Varghese N."/>
            <person name="Submissions S."/>
        </authorList>
    </citation>
    <scope>NUCLEOTIDE SEQUENCE [LARGE SCALE GENOMIC DNA]</scope>
    <source>
        <strain evidence="16">DSM 3384</strain>
    </source>
</reference>
<comment type="subcellular location">
    <subcellularLocation>
        <location evidence="2">Cell membrane</location>
        <topology evidence="2">Multi-pass membrane protein</topology>
    </subcellularLocation>
</comment>
<evidence type="ECO:0000256" key="6">
    <source>
        <dbReference type="ARBA" id="ARBA00022679"/>
    </source>
</evidence>
<keyword evidence="11 13" id="KW-0472">Membrane</keyword>
<keyword evidence="9" id="KW-0067">ATP-binding</keyword>
<sequence>MKGIRTPLIEFIESMMLIGIAIIFILVLISYIFGQKIAKPLAILDTATQKIGKDDFKYRIDMKQNDEFGNLAISFNSMAKSLQHSTTSIAILEKEVAARRKAEKEQEKLIKELQESLENVKTLSGLLPICAKCKKIRNDEGYWDSLEEYIQTHSNILFSHSLCSKCSDALYGNEDWYMEMKKDDLK</sequence>
<evidence type="ECO:0000256" key="12">
    <source>
        <dbReference type="SAM" id="Coils"/>
    </source>
</evidence>
<keyword evidence="5" id="KW-0597">Phosphoprotein</keyword>
<evidence type="ECO:0000256" key="3">
    <source>
        <dbReference type="ARBA" id="ARBA00012438"/>
    </source>
</evidence>
<protein>
    <recommendedName>
        <fullName evidence="3">histidine kinase</fullName>
        <ecNumber evidence="3">2.7.13.3</ecNumber>
    </recommendedName>
</protein>
<evidence type="ECO:0000313" key="16">
    <source>
        <dbReference type="Proteomes" id="UP000199608"/>
    </source>
</evidence>
<dbReference type="EC" id="2.7.13.3" evidence="3"/>
<dbReference type="GO" id="GO:0005886">
    <property type="term" value="C:plasma membrane"/>
    <property type="evidence" value="ECO:0007669"/>
    <property type="project" value="UniProtKB-SubCell"/>
</dbReference>